<dbReference type="Pfam" id="PF10711">
    <property type="entry name" value="DUF2513"/>
    <property type="match status" value="1"/>
</dbReference>
<name>A0AAD0HPE6_BACPU</name>
<proteinExistence type="predicted"/>
<gene>
    <name evidence="1" type="ORF">C5695_14030</name>
</gene>
<dbReference type="EMBL" id="CP027116">
    <property type="protein sequence ID" value="AVM24906.1"/>
    <property type="molecule type" value="Genomic_DNA"/>
</dbReference>
<evidence type="ECO:0000313" key="1">
    <source>
        <dbReference type="EMBL" id="AVM24906.1"/>
    </source>
</evidence>
<evidence type="ECO:0008006" key="3">
    <source>
        <dbReference type="Google" id="ProtNLM"/>
    </source>
</evidence>
<organism evidence="1 2">
    <name type="scientific">Bacillus pumilus</name>
    <name type="common">Bacillus mesentericus</name>
    <dbReference type="NCBI Taxonomy" id="1408"/>
    <lineage>
        <taxon>Bacteria</taxon>
        <taxon>Bacillati</taxon>
        <taxon>Bacillota</taxon>
        <taxon>Bacilli</taxon>
        <taxon>Bacillales</taxon>
        <taxon>Bacillaceae</taxon>
        <taxon>Bacillus</taxon>
    </lineage>
</organism>
<dbReference type="InterPro" id="IPR019650">
    <property type="entry name" value="DUF2513"/>
</dbReference>
<reference evidence="1 2" key="1">
    <citation type="submission" date="2018-02" db="EMBL/GenBank/DDBJ databases">
        <title>The complete genome of two Bacillus pumilus strains from Cuatro Cienegas, Coahuila, Mexico.</title>
        <authorList>
            <person name="Zarza E."/>
            <person name="Alcaraz L.D."/>
            <person name="Aguilar-Salinas B."/>
            <person name="Islas A."/>
            <person name="Olmedo-Alvarez G."/>
        </authorList>
    </citation>
    <scope>NUCLEOTIDE SEQUENCE [LARGE SCALE GENOMIC DNA]</scope>
    <source>
        <strain evidence="1 2">145</strain>
    </source>
</reference>
<dbReference type="RefSeq" id="WP_117731246.1">
    <property type="nucleotide sequence ID" value="NZ_JBNILF010000027.1"/>
</dbReference>
<dbReference type="Proteomes" id="UP000264960">
    <property type="component" value="Chromosome"/>
</dbReference>
<evidence type="ECO:0000313" key="2">
    <source>
        <dbReference type="Proteomes" id="UP000264960"/>
    </source>
</evidence>
<dbReference type="AlphaFoldDB" id="A0AAD0HPE6"/>
<sequence>MDIIRKILIKLEEDESPAHWKSLNIEGVDDTLVSYHIKILYEAGMIEGKDKQLDQYFWWEARNLTNQGHDLLDSLRNDTVYKKMKQHLGEKISQVPLSEILNLGTKLTNQWLTNIFG</sequence>
<accession>A0AAD0HPE6</accession>
<protein>
    <recommendedName>
        <fullName evidence="3">DUF2513 domain-containing protein</fullName>
    </recommendedName>
</protein>